<name>A0A2T5HME4_9RHOB</name>
<dbReference type="InterPro" id="IPR009044">
    <property type="entry name" value="ssDNA-bd_transcriptional_reg"/>
</dbReference>
<feature type="domain" description="Transcriptional coactivator p15 (PC4) C-terminal" evidence="1">
    <location>
        <begin position="7"/>
        <end position="57"/>
    </location>
</feature>
<dbReference type="EMBL" id="QAOH01000006">
    <property type="protein sequence ID" value="PTQ72743.1"/>
    <property type="molecule type" value="Genomic_DNA"/>
</dbReference>
<organism evidence="2 3">
    <name type="scientific">Celeribacter persicus</name>
    <dbReference type="NCBI Taxonomy" id="1651082"/>
    <lineage>
        <taxon>Bacteria</taxon>
        <taxon>Pseudomonadati</taxon>
        <taxon>Pseudomonadota</taxon>
        <taxon>Alphaproteobacteria</taxon>
        <taxon>Rhodobacterales</taxon>
        <taxon>Roseobacteraceae</taxon>
        <taxon>Celeribacter</taxon>
    </lineage>
</organism>
<evidence type="ECO:0000313" key="2">
    <source>
        <dbReference type="EMBL" id="PTQ72743.1"/>
    </source>
</evidence>
<accession>A0A2T5HME4</accession>
<proteinExistence type="predicted"/>
<comment type="caution">
    <text evidence="2">The sequence shown here is derived from an EMBL/GenBank/DDBJ whole genome shotgun (WGS) entry which is preliminary data.</text>
</comment>
<dbReference type="Proteomes" id="UP000244077">
    <property type="component" value="Unassembled WGS sequence"/>
</dbReference>
<dbReference type="AlphaFoldDB" id="A0A2T5HME4"/>
<evidence type="ECO:0000313" key="3">
    <source>
        <dbReference type="Proteomes" id="UP000244077"/>
    </source>
</evidence>
<gene>
    <name evidence="2" type="ORF">C8N42_106255</name>
</gene>
<dbReference type="Pfam" id="PF02229">
    <property type="entry name" value="PC4"/>
    <property type="match status" value="1"/>
</dbReference>
<evidence type="ECO:0000259" key="1">
    <source>
        <dbReference type="Pfam" id="PF02229"/>
    </source>
</evidence>
<reference evidence="2 3" key="1">
    <citation type="submission" date="2018-04" db="EMBL/GenBank/DDBJ databases">
        <title>Genomic Encyclopedia of Archaeal and Bacterial Type Strains, Phase II (KMG-II): from individual species to whole genera.</title>
        <authorList>
            <person name="Goeker M."/>
        </authorList>
    </citation>
    <scope>NUCLEOTIDE SEQUENCE [LARGE SCALE GENOMIC DNA]</scope>
    <source>
        <strain evidence="2 3">DSM 100434</strain>
    </source>
</reference>
<dbReference type="OrthoDB" id="47316at2"/>
<dbReference type="Gene3D" id="2.30.31.10">
    <property type="entry name" value="Transcriptional Coactivator Pc4, Chain A"/>
    <property type="match status" value="1"/>
</dbReference>
<dbReference type="RefSeq" id="WP_107816484.1">
    <property type="nucleotide sequence ID" value="NZ_QAOH01000006.1"/>
</dbReference>
<protein>
    <submittedName>
        <fullName evidence="2">Transcriptional coactivator p15 (PC4)</fullName>
    </submittedName>
</protein>
<dbReference type="SUPFAM" id="SSF54447">
    <property type="entry name" value="ssDNA-binding transcriptional regulator domain"/>
    <property type="match status" value="1"/>
</dbReference>
<dbReference type="InterPro" id="IPR003173">
    <property type="entry name" value="PC4_C"/>
</dbReference>
<dbReference type="GO" id="GO:0006355">
    <property type="term" value="P:regulation of DNA-templated transcription"/>
    <property type="evidence" value="ECO:0007669"/>
    <property type="project" value="InterPro"/>
</dbReference>
<dbReference type="GO" id="GO:0003677">
    <property type="term" value="F:DNA binding"/>
    <property type="evidence" value="ECO:0007669"/>
    <property type="project" value="InterPro"/>
</dbReference>
<sequence length="68" mass="7717">MIELRKNKREVVRVERATFNGVDCINARVWFADETGEMRPSKKGLTLRVELADDLAKAIQEVVADGTR</sequence>
<keyword evidence="3" id="KW-1185">Reference proteome</keyword>